<organism evidence="4 5">
    <name type="scientific">Inquilinus limosus</name>
    <dbReference type="NCBI Taxonomy" id="171674"/>
    <lineage>
        <taxon>Bacteria</taxon>
        <taxon>Pseudomonadati</taxon>
        <taxon>Pseudomonadota</taxon>
        <taxon>Alphaproteobacteria</taxon>
        <taxon>Rhodospirillales</taxon>
        <taxon>Rhodospirillaceae</taxon>
        <taxon>Inquilinus</taxon>
    </lineage>
</organism>
<gene>
    <name evidence="4" type="ORF">JF625_26010</name>
</gene>
<dbReference type="Pfam" id="PF25583">
    <property type="entry name" value="WCX"/>
    <property type="match status" value="1"/>
</dbReference>
<dbReference type="EMBL" id="JAEKLZ010000428">
    <property type="protein sequence ID" value="MBW8728587.1"/>
    <property type="molecule type" value="Genomic_DNA"/>
</dbReference>
<accession>A0A952KGB8</accession>
<dbReference type="Pfam" id="PF13280">
    <property type="entry name" value="WYL"/>
    <property type="match status" value="1"/>
</dbReference>
<dbReference type="InterPro" id="IPR057727">
    <property type="entry name" value="WCX_dom"/>
</dbReference>
<keyword evidence="1" id="KW-0805">Transcription regulation</keyword>
<evidence type="ECO:0000313" key="4">
    <source>
        <dbReference type="EMBL" id="MBW8728587.1"/>
    </source>
</evidence>
<sequence length="319" mass="34466">MRANRLLSILLLLQSRGRLTAQALADEFEVSVRTVYRDIDELSAAGVPVYADRGPGGGFALLDGYRTRLTGMTASEAETLLLAGLPGPAADLGLAEPLAAARLKLLAAVPQAAGEGAARVGDRFHLDPVDWYRRAEPPPHLPAIARAVWGQRRLVIRYESWSATVRRTVDPLGLVLKAGAWYLMARIGADIRTYKVAKVMDLDVLPDGFDHPAGFDLAAQWQDSLQRFARELRRAEAVLRVSPEALPLLDQLGADAAEAVRQAEPDAAGWRRATVPIEGIGHAARLLLGFTDTIEVLEPPALRQALAEGARRVAALYPG</sequence>
<dbReference type="PIRSF" id="PIRSF016838">
    <property type="entry name" value="PafC"/>
    <property type="match status" value="1"/>
</dbReference>
<evidence type="ECO:0000256" key="1">
    <source>
        <dbReference type="ARBA" id="ARBA00023015"/>
    </source>
</evidence>
<evidence type="ECO:0000313" key="5">
    <source>
        <dbReference type="Proteomes" id="UP000700706"/>
    </source>
</evidence>
<name>A0A952KGB8_9PROT</name>
<dbReference type="InterPro" id="IPR051534">
    <property type="entry name" value="CBASS_pafABC_assoc_protein"/>
</dbReference>
<dbReference type="InterPro" id="IPR001034">
    <property type="entry name" value="DeoR_HTH"/>
</dbReference>
<dbReference type="InterPro" id="IPR013196">
    <property type="entry name" value="HTH_11"/>
</dbReference>
<comment type="caution">
    <text evidence="4">The sequence shown here is derived from an EMBL/GenBank/DDBJ whole genome shotgun (WGS) entry which is preliminary data.</text>
</comment>
<proteinExistence type="predicted"/>
<dbReference type="PANTHER" id="PTHR34580:SF1">
    <property type="entry name" value="PROTEIN PAFC"/>
    <property type="match status" value="1"/>
</dbReference>
<feature type="domain" description="HTH deoR-type" evidence="3">
    <location>
        <begin position="2"/>
        <end position="60"/>
    </location>
</feature>
<dbReference type="Gene3D" id="1.10.10.10">
    <property type="entry name" value="Winged helix-like DNA-binding domain superfamily/Winged helix DNA-binding domain"/>
    <property type="match status" value="1"/>
</dbReference>
<evidence type="ECO:0000256" key="2">
    <source>
        <dbReference type="ARBA" id="ARBA00023163"/>
    </source>
</evidence>
<dbReference type="PANTHER" id="PTHR34580">
    <property type="match status" value="1"/>
</dbReference>
<dbReference type="GO" id="GO:0003700">
    <property type="term" value="F:DNA-binding transcription factor activity"/>
    <property type="evidence" value="ECO:0007669"/>
    <property type="project" value="InterPro"/>
</dbReference>
<protein>
    <submittedName>
        <fullName evidence="4">WYL domain-containing protein</fullName>
    </submittedName>
</protein>
<dbReference type="InterPro" id="IPR036388">
    <property type="entry name" value="WH-like_DNA-bd_sf"/>
</dbReference>
<dbReference type="SUPFAM" id="SSF46785">
    <property type="entry name" value="Winged helix' DNA-binding domain"/>
    <property type="match status" value="1"/>
</dbReference>
<evidence type="ECO:0000259" key="3">
    <source>
        <dbReference type="PROSITE" id="PS51000"/>
    </source>
</evidence>
<reference evidence="4" key="1">
    <citation type="submission" date="2020-06" db="EMBL/GenBank/DDBJ databases">
        <title>Stable isotope informed genome-resolved metagenomics uncovers potential trophic interactions in rhizosphere soil.</title>
        <authorList>
            <person name="Starr E.P."/>
            <person name="Shi S."/>
            <person name="Blazewicz S.J."/>
            <person name="Koch B.J."/>
            <person name="Probst A.J."/>
            <person name="Hungate B.A."/>
            <person name="Pett-Ridge J."/>
            <person name="Firestone M.K."/>
            <person name="Banfield J.F."/>
        </authorList>
    </citation>
    <scope>NUCLEOTIDE SEQUENCE</scope>
    <source>
        <strain evidence="4">YM_69_17</strain>
    </source>
</reference>
<dbReference type="InterPro" id="IPR028349">
    <property type="entry name" value="PafC-like"/>
</dbReference>
<dbReference type="InterPro" id="IPR036390">
    <property type="entry name" value="WH_DNA-bd_sf"/>
</dbReference>
<dbReference type="Proteomes" id="UP000700706">
    <property type="component" value="Unassembled WGS sequence"/>
</dbReference>
<keyword evidence="2" id="KW-0804">Transcription</keyword>
<dbReference type="PROSITE" id="PS51000">
    <property type="entry name" value="HTH_DEOR_2"/>
    <property type="match status" value="1"/>
</dbReference>
<dbReference type="InterPro" id="IPR026881">
    <property type="entry name" value="WYL_dom"/>
</dbReference>
<dbReference type="PROSITE" id="PS52050">
    <property type="entry name" value="WYL"/>
    <property type="match status" value="1"/>
</dbReference>
<dbReference type="AlphaFoldDB" id="A0A952KGB8"/>
<dbReference type="Pfam" id="PF08279">
    <property type="entry name" value="HTH_11"/>
    <property type="match status" value="1"/>
</dbReference>